<comment type="caution">
    <text evidence="3">The sequence shown here is derived from an EMBL/GenBank/DDBJ whole genome shotgun (WGS) entry which is preliminary data.</text>
</comment>
<dbReference type="RefSeq" id="WP_031058794.1">
    <property type="nucleotide sequence ID" value="NZ_JBHSPX010000004.1"/>
</dbReference>
<dbReference type="InterPro" id="IPR051448">
    <property type="entry name" value="CdaR-like_regulators"/>
</dbReference>
<evidence type="ECO:0000259" key="2">
    <source>
        <dbReference type="Pfam" id="PF13556"/>
    </source>
</evidence>
<reference evidence="4" key="1">
    <citation type="journal article" date="2019" name="Int. J. Syst. Evol. Microbiol.">
        <title>The Global Catalogue of Microorganisms (GCM) 10K type strain sequencing project: providing services to taxonomists for standard genome sequencing and annotation.</title>
        <authorList>
            <consortium name="The Broad Institute Genomics Platform"/>
            <consortium name="The Broad Institute Genome Sequencing Center for Infectious Disease"/>
            <person name="Wu L."/>
            <person name="Ma J."/>
        </authorList>
    </citation>
    <scope>NUCLEOTIDE SEQUENCE [LARGE SCALE GENOMIC DNA]</scope>
    <source>
        <strain evidence="4">CGMCC 1.15180</strain>
    </source>
</reference>
<dbReference type="PANTHER" id="PTHR33744:SF1">
    <property type="entry name" value="DNA-BINDING TRANSCRIPTIONAL ACTIVATOR ADER"/>
    <property type="match status" value="1"/>
</dbReference>
<dbReference type="InterPro" id="IPR012914">
    <property type="entry name" value="PucR_dom"/>
</dbReference>
<proteinExistence type="predicted"/>
<sequence length="507" mass="53629">MSLPRVLAHPSLSPARPRVLAGQDGLERAVRWIHSSEVLDIASLLRGGELLLTGGSVLARATADEQRTYIRKLADRGVAGVAIETGAALPAVPPPLLEAATAARFPVIELRRVVPFVEVAEVINGVLVNDSVTRLRLVGALSQHLSGLLAEGGGPQEVLDALTRQVGAPATLLDPANRVIAVSGHTTPAHRPTAPTDGTSVRLTIRGVPTATLVVHPGPGADLEMIELARDRTAEALQLALLRSRPPGPRELAAGELVRLATGGTTHPDRLRRLAASLGFAAEAPVIGIAALTAGPASGFHGLEELLGRHGRFAVDMPSPLSLHALISVRTRPRTGQAANSRARLLSDLTTWCATGDNDTTVAVGPLLPDIADCSASLKAALESLHLHQPSLSPALPPRTVIDATDLSVERLLLADSFHAPADALVHEQLGPLLALRAPERDPLLTTLETYFETGCHKTRTAELLHLQRQSLYARLRRAFTLLGGDPTGTPRALAVHLALRLHRHTR</sequence>
<evidence type="ECO:0000313" key="3">
    <source>
        <dbReference type="EMBL" id="MFC6064172.1"/>
    </source>
</evidence>
<keyword evidence="4" id="KW-1185">Reference proteome</keyword>
<evidence type="ECO:0000259" key="1">
    <source>
        <dbReference type="Pfam" id="PF07905"/>
    </source>
</evidence>
<dbReference type="EMBL" id="JBHSPX010000004">
    <property type="protein sequence ID" value="MFC6064172.1"/>
    <property type="molecule type" value="Genomic_DNA"/>
</dbReference>
<dbReference type="Pfam" id="PF13556">
    <property type="entry name" value="HTH_30"/>
    <property type="match status" value="1"/>
</dbReference>
<name>A0ABW1MLF5_9ACTN</name>
<gene>
    <name evidence="3" type="ORF">ACFP4F_16675</name>
</gene>
<feature type="domain" description="Purine catabolism PurC-like" evidence="1">
    <location>
        <begin position="6"/>
        <end position="124"/>
    </location>
</feature>
<dbReference type="Pfam" id="PF07905">
    <property type="entry name" value="PucR"/>
    <property type="match status" value="1"/>
</dbReference>
<dbReference type="InterPro" id="IPR025736">
    <property type="entry name" value="PucR_C-HTH_dom"/>
</dbReference>
<dbReference type="Gene3D" id="1.10.10.2840">
    <property type="entry name" value="PucR C-terminal helix-turn-helix domain"/>
    <property type="match status" value="1"/>
</dbReference>
<dbReference type="Proteomes" id="UP001596139">
    <property type="component" value="Unassembled WGS sequence"/>
</dbReference>
<feature type="domain" description="PucR C-terminal helix-turn-helix" evidence="2">
    <location>
        <begin position="444"/>
        <end position="502"/>
    </location>
</feature>
<organism evidence="3 4">
    <name type="scientific">Streptomyces ochraceiscleroticus</name>
    <dbReference type="NCBI Taxonomy" id="47761"/>
    <lineage>
        <taxon>Bacteria</taxon>
        <taxon>Bacillati</taxon>
        <taxon>Actinomycetota</taxon>
        <taxon>Actinomycetes</taxon>
        <taxon>Kitasatosporales</taxon>
        <taxon>Streptomycetaceae</taxon>
        <taxon>Streptomyces</taxon>
    </lineage>
</organism>
<evidence type="ECO:0000313" key="4">
    <source>
        <dbReference type="Proteomes" id="UP001596139"/>
    </source>
</evidence>
<dbReference type="InterPro" id="IPR042070">
    <property type="entry name" value="PucR_C-HTH_sf"/>
</dbReference>
<dbReference type="PANTHER" id="PTHR33744">
    <property type="entry name" value="CARBOHYDRATE DIACID REGULATOR"/>
    <property type="match status" value="1"/>
</dbReference>
<protein>
    <submittedName>
        <fullName evidence="3">PucR family transcriptional regulator</fullName>
    </submittedName>
</protein>
<accession>A0ABW1MLF5</accession>